<dbReference type="Pfam" id="PF05175">
    <property type="entry name" value="MTS"/>
    <property type="match status" value="1"/>
</dbReference>
<sequence length="237" mass="26116">MALLRLYQPLKGYAYNSDSLFLAHFARPFIKRHARLLDVGAGCGVVGLLCAREFANPLDLLEIDPDLAFFAQQNSAHAPNVGVICADFLQANLPTPYDCILSNPPYYPQNSPASPNPQIARATNQSFLPLDTLCAKAHALLKPQGYFILCYHASLGDALLYCLQNAKLNPVSLRFVHPFKDKKATLILCCARKSSKSLLEIQPPLITHNSKDQRDVSTEVATIYAQARTYSIKAQIG</sequence>
<dbReference type="Gene3D" id="3.40.50.150">
    <property type="entry name" value="Vaccinia Virus protein VP39"/>
    <property type="match status" value="1"/>
</dbReference>
<evidence type="ECO:0000259" key="3">
    <source>
        <dbReference type="Pfam" id="PF05175"/>
    </source>
</evidence>
<dbReference type="Proteomes" id="UP001595783">
    <property type="component" value="Unassembled WGS sequence"/>
</dbReference>
<protein>
    <submittedName>
        <fullName evidence="4">tRNA1(Val) (Adenine(37)-N6)-methyltransferase</fullName>
        <ecNumber evidence="4">2.1.1.223</ecNumber>
    </submittedName>
</protein>
<organism evidence="4 5">
    <name type="scientific">Helicobacter baculiformis</name>
    <dbReference type="NCBI Taxonomy" id="427351"/>
    <lineage>
        <taxon>Bacteria</taxon>
        <taxon>Pseudomonadati</taxon>
        <taxon>Campylobacterota</taxon>
        <taxon>Epsilonproteobacteria</taxon>
        <taxon>Campylobacterales</taxon>
        <taxon>Helicobacteraceae</taxon>
        <taxon>Helicobacter</taxon>
    </lineage>
</organism>
<proteinExistence type="predicted"/>
<evidence type="ECO:0000256" key="2">
    <source>
        <dbReference type="ARBA" id="ARBA00022691"/>
    </source>
</evidence>
<keyword evidence="4" id="KW-0808">Transferase</keyword>
<dbReference type="PANTHER" id="PTHR47739">
    <property type="entry name" value="TRNA1(VAL) (ADENINE(37)-N6)-METHYLTRANSFERASE"/>
    <property type="match status" value="1"/>
</dbReference>
<dbReference type="PROSITE" id="PS00092">
    <property type="entry name" value="N6_MTASE"/>
    <property type="match status" value="1"/>
</dbReference>
<evidence type="ECO:0000313" key="5">
    <source>
        <dbReference type="Proteomes" id="UP001595783"/>
    </source>
</evidence>
<reference evidence="5" key="1">
    <citation type="journal article" date="2019" name="Int. J. Syst. Evol. Microbiol.">
        <title>The Global Catalogue of Microorganisms (GCM) 10K type strain sequencing project: providing services to taxonomists for standard genome sequencing and annotation.</title>
        <authorList>
            <consortium name="The Broad Institute Genomics Platform"/>
            <consortium name="The Broad Institute Genome Sequencing Center for Infectious Disease"/>
            <person name="Wu L."/>
            <person name="Ma J."/>
        </authorList>
    </citation>
    <scope>NUCLEOTIDE SEQUENCE [LARGE SCALE GENOMIC DNA]</scope>
    <source>
        <strain evidence="5">CCUG 53816</strain>
    </source>
</reference>
<gene>
    <name evidence="4" type="ORF">ACFOPX_02640</name>
</gene>
<comment type="caution">
    <text evidence="4">The sequence shown here is derived from an EMBL/GenBank/DDBJ whole genome shotgun (WGS) entry which is preliminary data.</text>
</comment>
<dbReference type="GO" id="GO:0008168">
    <property type="term" value="F:methyltransferase activity"/>
    <property type="evidence" value="ECO:0007669"/>
    <property type="project" value="UniProtKB-KW"/>
</dbReference>
<dbReference type="GO" id="GO:0032259">
    <property type="term" value="P:methylation"/>
    <property type="evidence" value="ECO:0007669"/>
    <property type="project" value="UniProtKB-KW"/>
</dbReference>
<keyword evidence="1 4" id="KW-0489">Methyltransferase</keyword>
<dbReference type="InterPro" id="IPR007848">
    <property type="entry name" value="Small_mtfrase_dom"/>
</dbReference>
<dbReference type="EMBL" id="JBHRZO010000009">
    <property type="protein sequence ID" value="MFC3847434.1"/>
    <property type="molecule type" value="Genomic_DNA"/>
</dbReference>
<evidence type="ECO:0000313" key="4">
    <source>
        <dbReference type="EMBL" id="MFC3847434.1"/>
    </source>
</evidence>
<keyword evidence="2" id="KW-0949">S-adenosyl-L-methionine</keyword>
<dbReference type="EC" id="2.1.1.223" evidence="4"/>
<feature type="domain" description="Methyltransferase small" evidence="3">
    <location>
        <begin position="20"/>
        <end position="110"/>
    </location>
</feature>
<dbReference type="SUPFAM" id="SSF53335">
    <property type="entry name" value="S-adenosyl-L-methionine-dependent methyltransferases"/>
    <property type="match status" value="1"/>
</dbReference>
<dbReference type="CDD" id="cd02440">
    <property type="entry name" value="AdoMet_MTases"/>
    <property type="match status" value="1"/>
</dbReference>
<evidence type="ECO:0000256" key="1">
    <source>
        <dbReference type="ARBA" id="ARBA00022603"/>
    </source>
</evidence>
<name>A0ABV7ZGN0_9HELI</name>
<dbReference type="RefSeq" id="WP_199767650.1">
    <property type="nucleotide sequence ID" value="NZ_FZMF01000032.1"/>
</dbReference>
<dbReference type="InterPro" id="IPR002052">
    <property type="entry name" value="DNA_methylase_N6_adenine_CS"/>
</dbReference>
<dbReference type="InterPro" id="IPR050210">
    <property type="entry name" value="tRNA_Adenine-N(6)_MTase"/>
</dbReference>
<keyword evidence="5" id="KW-1185">Reference proteome</keyword>
<accession>A0ABV7ZGN0</accession>
<dbReference type="PANTHER" id="PTHR47739:SF1">
    <property type="entry name" value="TRNA1(VAL) (ADENINE(37)-N6)-METHYLTRANSFERASE"/>
    <property type="match status" value="1"/>
</dbReference>
<dbReference type="InterPro" id="IPR029063">
    <property type="entry name" value="SAM-dependent_MTases_sf"/>
</dbReference>